<dbReference type="GO" id="GO:1904680">
    <property type="term" value="F:peptide transmembrane transporter activity"/>
    <property type="evidence" value="ECO:0007669"/>
    <property type="project" value="TreeGrafter"/>
</dbReference>
<dbReference type="Gene3D" id="3.40.190.10">
    <property type="entry name" value="Periplasmic binding protein-like II"/>
    <property type="match status" value="1"/>
</dbReference>
<feature type="region of interest" description="Disordered" evidence="1">
    <location>
        <begin position="432"/>
        <end position="468"/>
    </location>
</feature>
<organism evidence="4 5">
    <name type="scientific">Pseudonocardia broussonetiae</name>
    <dbReference type="NCBI Taxonomy" id="2736640"/>
    <lineage>
        <taxon>Bacteria</taxon>
        <taxon>Bacillati</taxon>
        <taxon>Actinomycetota</taxon>
        <taxon>Actinomycetes</taxon>
        <taxon>Pseudonocardiales</taxon>
        <taxon>Pseudonocardiaceae</taxon>
        <taxon>Pseudonocardia</taxon>
    </lineage>
</organism>
<dbReference type="InterPro" id="IPR039424">
    <property type="entry name" value="SBP_5"/>
</dbReference>
<dbReference type="InterPro" id="IPR000914">
    <property type="entry name" value="SBP_5_dom"/>
</dbReference>
<dbReference type="AlphaFoldDB" id="A0A6M6JD11"/>
<dbReference type="RefSeq" id="WP_172154499.1">
    <property type="nucleotide sequence ID" value="NZ_CP053564.1"/>
</dbReference>
<evidence type="ECO:0000256" key="1">
    <source>
        <dbReference type="SAM" id="MobiDB-lite"/>
    </source>
</evidence>
<dbReference type="PANTHER" id="PTHR30290:SF65">
    <property type="entry name" value="MONOACYL PHOSPHATIDYLINOSITOL TETRAMANNOSIDE-BINDING PROTEIN LPQW-RELATED"/>
    <property type="match status" value="1"/>
</dbReference>
<keyword evidence="2" id="KW-0732">Signal</keyword>
<proteinExistence type="predicted"/>
<evidence type="ECO:0000259" key="3">
    <source>
        <dbReference type="Pfam" id="PF00496"/>
    </source>
</evidence>
<dbReference type="PANTHER" id="PTHR30290">
    <property type="entry name" value="PERIPLASMIC BINDING COMPONENT OF ABC TRANSPORTER"/>
    <property type="match status" value="1"/>
</dbReference>
<evidence type="ECO:0000313" key="5">
    <source>
        <dbReference type="Proteomes" id="UP000505377"/>
    </source>
</evidence>
<reference evidence="4 5" key="1">
    <citation type="submission" date="2020-05" db="EMBL/GenBank/DDBJ databases">
        <authorList>
            <person name="Mo P."/>
        </authorList>
    </citation>
    <scope>NUCLEOTIDE SEQUENCE [LARGE SCALE GENOMIC DNA]</scope>
    <source>
        <strain evidence="4 5">Gen01</strain>
    </source>
</reference>
<feature type="signal peptide" evidence="2">
    <location>
        <begin position="1"/>
        <end position="19"/>
    </location>
</feature>
<keyword evidence="5" id="KW-1185">Reference proteome</keyword>
<dbReference type="Pfam" id="PF00496">
    <property type="entry name" value="SBP_bac_5"/>
    <property type="match status" value="1"/>
</dbReference>
<name>A0A6M6JD11_9PSEU</name>
<dbReference type="GO" id="GO:0015833">
    <property type="term" value="P:peptide transport"/>
    <property type="evidence" value="ECO:0007669"/>
    <property type="project" value="TreeGrafter"/>
</dbReference>
<protein>
    <submittedName>
        <fullName evidence="4">ABC transporter substrate-binding protein</fullName>
    </submittedName>
</protein>
<feature type="domain" description="Solute-binding protein family 5" evidence="3">
    <location>
        <begin position="90"/>
        <end position="413"/>
    </location>
</feature>
<evidence type="ECO:0000256" key="2">
    <source>
        <dbReference type="SAM" id="SignalP"/>
    </source>
</evidence>
<dbReference type="PROSITE" id="PS51257">
    <property type="entry name" value="PROKAR_LIPOPROTEIN"/>
    <property type="match status" value="1"/>
</dbReference>
<dbReference type="Gene3D" id="3.90.76.10">
    <property type="entry name" value="Dipeptide-binding Protein, Domain 1"/>
    <property type="match status" value="1"/>
</dbReference>
<feature type="chain" id="PRO_5039518978" evidence="2">
    <location>
        <begin position="20"/>
        <end position="589"/>
    </location>
</feature>
<accession>A0A6M6JD11</accession>
<evidence type="ECO:0000313" key="4">
    <source>
        <dbReference type="EMBL" id="QJY44970.1"/>
    </source>
</evidence>
<dbReference type="Proteomes" id="UP000505377">
    <property type="component" value="Chromosome"/>
</dbReference>
<feature type="region of interest" description="Disordered" evidence="1">
    <location>
        <begin position="566"/>
        <end position="589"/>
    </location>
</feature>
<dbReference type="EMBL" id="CP053564">
    <property type="protein sequence ID" value="QJY44970.1"/>
    <property type="molecule type" value="Genomic_DNA"/>
</dbReference>
<dbReference type="SUPFAM" id="SSF53850">
    <property type="entry name" value="Periplasmic binding protein-like II"/>
    <property type="match status" value="1"/>
</dbReference>
<dbReference type="Gene3D" id="3.10.105.10">
    <property type="entry name" value="Dipeptide-binding Protein, Domain 3"/>
    <property type="match status" value="1"/>
</dbReference>
<gene>
    <name evidence="4" type="ORF">HOP40_03250</name>
</gene>
<sequence length="589" mass="59849">MTRALVVALLAVVLAACTAVPSPQPAPTAPVPTAQPEPTELVVAVEDLGAGYNPHLLAHSSPLTTAVAALVLPSVFRPGADGVPQLDRTIATSAEVVSTEPFTVSYELNLEASWSTNTPIAAEDFVYLWEQMRADPGVSDAAGYRLITDVRSRAGGKAVDVVFAEPYPAWQGLFSDLLPAHLLKDAPGSWIGATTGGLPASGGPFRIATVDVGRGEVVLARNDTYWDTPAVLDTLVLRRLDDAAMATGLAVGDVDVALTEADPAVRTALGGLTPVPRTQLAPLPTVTQLGLRAADGPLRDPRARRGVAALLDREAIRVSVAPESLPADAFGWAPSEPGYAATAPEGAPARPDPIAAEQLLTSAGWTRDTSGNWTVDGAPVTLVVGSAEERPEDGRVARLVAAQLTVAGIDAVAVESPAAEVLVQATVPASEVTTTTAPATGTTAPTSSPSAGAPTSATTAPPAGGGVPVDVVVGPRTVGGDRGTELASDYGCALPTELVPEPPTAATGFCFPVLQLLLESLATGSGNVDPARFVTAEQVLWAQLPALPLFQPVALVVSSGTADAATGVGPGSLTEGPLAGAARWRAPAQ</sequence>
<dbReference type="KEGG" id="pbro:HOP40_03250"/>